<comment type="subcellular location">
    <subcellularLocation>
        <location evidence="1 7">Cell membrane</location>
        <topology evidence="1 7">Multi-pass membrane protein</topology>
    </subcellularLocation>
</comment>
<reference evidence="10" key="1">
    <citation type="journal article" date="2019" name="Int. J. Syst. Evol. Microbiol.">
        <title>The Global Catalogue of Microorganisms (GCM) 10K type strain sequencing project: providing services to taxonomists for standard genome sequencing and annotation.</title>
        <authorList>
            <consortium name="The Broad Institute Genomics Platform"/>
            <consortium name="The Broad Institute Genome Sequencing Center for Infectious Disease"/>
            <person name="Wu L."/>
            <person name="Ma J."/>
        </authorList>
    </citation>
    <scope>NUCLEOTIDE SEQUENCE [LARGE SCALE GENOMIC DNA]</scope>
    <source>
        <strain evidence="10">CGMCC 1.18578</strain>
    </source>
</reference>
<evidence type="ECO:0000313" key="10">
    <source>
        <dbReference type="Proteomes" id="UP001596108"/>
    </source>
</evidence>
<feature type="transmembrane region" description="Helical" evidence="7">
    <location>
        <begin position="75"/>
        <end position="97"/>
    </location>
</feature>
<dbReference type="CDD" id="cd06261">
    <property type="entry name" value="TM_PBP2"/>
    <property type="match status" value="1"/>
</dbReference>
<dbReference type="InterPro" id="IPR000515">
    <property type="entry name" value="MetI-like"/>
</dbReference>
<organism evidence="9 10">
    <name type="scientific">Cohnella yongneupensis</name>
    <dbReference type="NCBI Taxonomy" id="425006"/>
    <lineage>
        <taxon>Bacteria</taxon>
        <taxon>Bacillati</taxon>
        <taxon>Bacillota</taxon>
        <taxon>Bacilli</taxon>
        <taxon>Bacillales</taxon>
        <taxon>Paenibacillaceae</taxon>
        <taxon>Cohnella</taxon>
    </lineage>
</organism>
<dbReference type="Proteomes" id="UP001596108">
    <property type="component" value="Unassembled WGS sequence"/>
</dbReference>
<dbReference type="RefSeq" id="WP_378110969.1">
    <property type="nucleotide sequence ID" value="NZ_JBHSNC010000020.1"/>
</dbReference>
<keyword evidence="2 7" id="KW-0813">Transport</keyword>
<keyword evidence="10" id="KW-1185">Reference proteome</keyword>
<evidence type="ECO:0000256" key="7">
    <source>
        <dbReference type="RuleBase" id="RU363032"/>
    </source>
</evidence>
<dbReference type="InterPro" id="IPR035906">
    <property type="entry name" value="MetI-like_sf"/>
</dbReference>
<evidence type="ECO:0000256" key="2">
    <source>
        <dbReference type="ARBA" id="ARBA00022448"/>
    </source>
</evidence>
<dbReference type="PANTHER" id="PTHR30193">
    <property type="entry name" value="ABC TRANSPORTER PERMEASE PROTEIN"/>
    <property type="match status" value="1"/>
</dbReference>
<name>A0ABW0QZU7_9BACL</name>
<dbReference type="PROSITE" id="PS50928">
    <property type="entry name" value="ABC_TM1"/>
    <property type="match status" value="1"/>
</dbReference>
<evidence type="ECO:0000256" key="6">
    <source>
        <dbReference type="ARBA" id="ARBA00023136"/>
    </source>
</evidence>
<comment type="caution">
    <text evidence="9">The sequence shown here is derived from an EMBL/GenBank/DDBJ whole genome shotgun (WGS) entry which is preliminary data.</text>
</comment>
<dbReference type="Gene3D" id="1.10.3720.10">
    <property type="entry name" value="MetI-like"/>
    <property type="match status" value="1"/>
</dbReference>
<sequence>MNYKSALKIKKSTLLGLLVPGIAIYLFIIIVPLCLSFYYSLTDWTGGPIKHFIGFDNYHELLGDSLFWKSFKNNMTIVFLTLVIQMGLAFLLTVLFMSKAMRMKEFHRTVIFFPVVLSAVVVGFIWQMMYSNDYGILNAVLRSLGMGDAIQAWLDDPKIVIYSVAAPLIWQYLGIPLIIFQSAVQGISKEIYETCELDGCTGIRKALYITFPLIFDTIKVVIMLSIASNMLVFSHIYVLTGGGPGTSSMVLAQYAYNTSFTSMRLGYGSTVTMGIFVLSFGLVLIFKKLAEVKQR</sequence>
<gene>
    <name evidence="9" type="ORF">ACFPQ4_06485</name>
</gene>
<protein>
    <submittedName>
        <fullName evidence="9">Carbohydrate ABC transporter permease</fullName>
    </submittedName>
</protein>
<feature type="domain" description="ABC transmembrane type-1" evidence="8">
    <location>
        <begin position="71"/>
        <end position="286"/>
    </location>
</feature>
<feature type="transmembrane region" description="Helical" evidence="7">
    <location>
        <begin position="159"/>
        <end position="180"/>
    </location>
</feature>
<dbReference type="PANTHER" id="PTHR30193:SF41">
    <property type="entry name" value="DIACETYLCHITOBIOSE UPTAKE SYSTEM PERMEASE PROTEIN NGCF"/>
    <property type="match status" value="1"/>
</dbReference>
<feature type="transmembrane region" description="Helical" evidence="7">
    <location>
        <begin position="220"/>
        <end position="239"/>
    </location>
</feature>
<dbReference type="SUPFAM" id="SSF161098">
    <property type="entry name" value="MetI-like"/>
    <property type="match status" value="1"/>
</dbReference>
<feature type="transmembrane region" description="Helical" evidence="7">
    <location>
        <begin position="12"/>
        <end position="39"/>
    </location>
</feature>
<keyword evidence="3" id="KW-1003">Cell membrane</keyword>
<dbReference type="EMBL" id="JBHSNC010000020">
    <property type="protein sequence ID" value="MFC5529097.1"/>
    <property type="molecule type" value="Genomic_DNA"/>
</dbReference>
<feature type="transmembrane region" description="Helical" evidence="7">
    <location>
        <begin position="109"/>
        <end position="129"/>
    </location>
</feature>
<accession>A0ABW0QZU7</accession>
<keyword evidence="5 7" id="KW-1133">Transmembrane helix</keyword>
<comment type="similarity">
    <text evidence="7">Belongs to the binding-protein-dependent transport system permease family.</text>
</comment>
<dbReference type="InterPro" id="IPR051393">
    <property type="entry name" value="ABC_transporter_permease"/>
</dbReference>
<evidence type="ECO:0000259" key="8">
    <source>
        <dbReference type="PROSITE" id="PS50928"/>
    </source>
</evidence>
<evidence type="ECO:0000256" key="4">
    <source>
        <dbReference type="ARBA" id="ARBA00022692"/>
    </source>
</evidence>
<evidence type="ECO:0000256" key="3">
    <source>
        <dbReference type="ARBA" id="ARBA00022475"/>
    </source>
</evidence>
<dbReference type="Pfam" id="PF00528">
    <property type="entry name" value="BPD_transp_1"/>
    <property type="match status" value="1"/>
</dbReference>
<proteinExistence type="inferred from homology"/>
<feature type="transmembrane region" description="Helical" evidence="7">
    <location>
        <begin position="265"/>
        <end position="286"/>
    </location>
</feature>
<keyword evidence="4 7" id="KW-0812">Transmembrane</keyword>
<evidence type="ECO:0000313" key="9">
    <source>
        <dbReference type="EMBL" id="MFC5529097.1"/>
    </source>
</evidence>
<keyword evidence="6 7" id="KW-0472">Membrane</keyword>
<evidence type="ECO:0000256" key="1">
    <source>
        <dbReference type="ARBA" id="ARBA00004651"/>
    </source>
</evidence>
<evidence type="ECO:0000256" key="5">
    <source>
        <dbReference type="ARBA" id="ARBA00022989"/>
    </source>
</evidence>